<organism evidence="1 2">
    <name type="scientific">Melipona quadrifasciata</name>
    <dbReference type="NCBI Taxonomy" id="166423"/>
    <lineage>
        <taxon>Eukaryota</taxon>
        <taxon>Metazoa</taxon>
        <taxon>Ecdysozoa</taxon>
        <taxon>Arthropoda</taxon>
        <taxon>Hexapoda</taxon>
        <taxon>Insecta</taxon>
        <taxon>Pterygota</taxon>
        <taxon>Neoptera</taxon>
        <taxon>Endopterygota</taxon>
        <taxon>Hymenoptera</taxon>
        <taxon>Apocrita</taxon>
        <taxon>Aculeata</taxon>
        <taxon>Apoidea</taxon>
        <taxon>Anthophila</taxon>
        <taxon>Apidae</taxon>
        <taxon>Melipona</taxon>
    </lineage>
</organism>
<accession>A0A0N0BI66</accession>
<dbReference type="Proteomes" id="UP000053105">
    <property type="component" value="Unassembled WGS sequence"/>
</dbReference>
<reference evidence="1 2" key="1">
    <citation type="submission" date="2015-07" db="EMBL/GenBank/DDBJ databases">
        <title>The genome of Melipona quadrifasciata.</title>
        <authorList>
            <person name="Pan H."/>
            <person name="Kapheim K."/>
        </authorList>
    </citation>
    <scope>NUCLEOTIDE SEQUENCE [LARGE SCALE GENOMIC DNA]</scope>
    <source>
        <strain evidence="1">0111107301</strain>
        <tissue evidence="1">Whole body</tissue>
    </source>
</reference>
<keyword evidence="2" id="KW-1185">Reference proteome</keyword>
<name>A0A0N0BI66_9HYME</name>
<proteinExistence type="predicted"/>
<evidence type="ECO:0000313" key="2">
    <source>
        <dbReference type="Proteomes" id="UP000053105"/>
    </source>
</evidence>
<gene>
    <name evidence="1" type="ORF">WN51_10302</name>
</gene>
<evidence type="ECO:0000313" key="1">
    <source>
        <dbReference type="EMBL" id="KOX77212.1"/>
    </source>
</evidence>
<protein>
    <submittedName>
        <fullName evidence="1">Uncharacterized protein</fullName>
    </submittedName>
</protein>
<dbReference type="EMBL" id="KQ435735">
    <property type="protein sequence ID" value="KOX77212.1"/>
    <property type="molecule type" value="Genomic_DNA"/>
</dbReference>
<sequence>MRGQFHGEVSDRSYTTVQRHSHARRELLDAFSISHKQNLFLKMVKLSSKASRVDRDRGCEVLRNSPANALTLISSCAEINISDGFSIGTESIFTDDEFEFLMRGNLSWDFNIGKFGSRREDEMYRKLA</sequence>
<dbReference type="AlphaFoldDB" id="A0A0N0BI66"/>